<keyword evidence="6" id="KW-0472">Membrane</keyword>
<dbReference type="Gene3D" id="3.40.50.1820">
    <property type="entry name" value="alpha/beta hydrolase"/>
    <property type="match status" value="1"/>
</dbReference>
<evidence type="ECO:0000256" key="5">
    <source>
        <dbReference type="ARBA" id="ARBA00023128"/>
    </source>
</evidence>
<evidence type="ECO:0000256" key="1">
    <source>
        <dbReference type="ARBA" id="ARBA00004173"/>
    </source>
</evidence>
<dbReference type="Pfam" id="PF25000">
    <property type="entry name" value="DUF7779"/>
    <property type="match status" value="1"/>
</dbReference>
<protein>
    <recommendedName>
        <fullName evidence="8">DUF7779 domain-containing protein</fullName>
    </recommendedName>
</protein>
<accession>A0A1B8GST1</accession>
<proteinExistence type="predicted"/>
<gene>
    <name evidence="9" type="ORF">VE01_03348</name>
</gene>
<evidence type="ECO:0000256" key="2">
    <source>
        <dbReference type="ARBA" id="ARBA00004240"/>
    </source>
</evidence>
<dbReference type="GO" id="GO:0016020">
    <property type="term" value="C:membrane"/>
    <property type="evidence" value="ECO:0007669"/>
    <property type="project" value="UniProtKB-SubCell"/>
</dbReference>
<dbReference type="EMBL" id="KV460215">
    <property type="protein sequence ID" value="OBT98860.1"/>
    <property type="molecule type" value="Genomic_DNA"/>
</dbReference>
<dbReference type="RefSeq" id="XP_018132593.1">
    <property type="nucleotide sequence ID" value="XM_018272843.1"/>
</dbReference>
<dbReference type="PANTHER" id="PTHR48182:SF2">
    <property type="entry name" value="PROTEIN SERAC1"/>
    <property type="match status" value="1"/>
</dbReference>
<evidence type="ECO:0000256" key="4">
    <source>
        <dbReference type="ARBA" id="ARBA00022824"/>
    </source>
</evidence>
<dbReference type="GO" id="GO:0043531">
    <property type="term" value="F:ADP binding"/>
    <property type="evidence" value="ECO:0007669"/>
    <property type="project" value="InterPro"/>
</dbReference>
<reference evidence="9 10" key="1">
    <citation type="submission" date="2016-03" db="EMBL/GenBank/DDBJ databases">
        <title>Comparative genomics of Pseudogymnoascus destructans, the fungus causing white-nose syndrome of bats.</title>
        <authorList>
            <person name="Palmer J.M."/>
            <person name="Drees K.P."/>
            <person name="Foster J.T."/>
            <person name="Lindner D.L."/>
        </authorList>
    </citation>
    <scope>NUCLEOTIDE SEQUENCE [LARGE SCALE GENOMIC DNA]</scope>
    <source>
        <strain evidence="9 10">UAMH 10579</strain>
    </source>
</reference>
<organism evidence="9 10">
    <name type="scientific">Pseudogymnoascus verrucosus</name>
    <dbReference type="NCBI Taxonomy" id="342668"/>
    <lineage>
        <taxon>Eukaryota</taxon>
        <taxon>Fungi</taxon>
        <taxon>Dikarya</taxon>
        <taxon>Ascomycota</taxon>
        <taxon>Pezizomycotina</taxon>
        <taxon>Leotiomycetes</taxon>
        <taxon>Thelebolales</taxon>
        <taxon>Thelebolaceae</taxon>
        <taxon>Pseudogymnoascus</taxon>
    </lineage>
</organism>
<keyword evidence="4" id="KW-0256">Endoplasmic reticulum</keyword>
<evidence type="ECO:0000313" key="9">
    <source>
        <dbReference type="EMBL" id="OBT98860.1"/>
    </source>
</evidence>
<reference evidence="10" key="2">
    <citation type="journal article" date="2018" name="Nat. Commun.">
        <title>Extreme sensitivity to ultraviolet light in the fungal pathogen causing white-nose syndrome of bats.</title>
        <authorList>
            <person name="Palmer J.M."/>
            <person name="Drees K.P."/>
            <person name="Foster J.T."/>
            <person name="Lindner D.L."/>
        </authorList>
    </citation>
    <scope>NUCLEOTIDE SEQUENCE [LARGE SCALE GENOMIC DNA]</scope>
    <source>
        <strain evidence="10">UAMH 10579</strain>
    </source>
</reference>
<evidence type="ECO:0000259" key="8">
    <source>
        <dbReference type="Pfam" id="PF25000"/>
    </source>
</evidence>
<keyword evidence="10" id="KW-1185">Reference proteome</keyword>
<dbReference type="AlphaFoldDB" id="A0A1B8GST1"/>
<name>A0A1B8GST1_9PEZI</name>
<keyword evidence="5" id="KW-0496">Mitochondrion</keyword>
<evidence type="ECO:0000256" key="6">
    <source>
        <dbReference type="ARBA" id="ARBA00023136"/>
    </source>
</evidence>
<dbReference type="GO" id="GO:0005739">
    <property type="term" value="C:mitochondrion"/>
    <property type="evidence" value="ECO:0007669"/>
    <property type="project" value="UniProtKB-SubCell"/>
</dbReference>
<dbReference type="PANTHER" id="PTHR48182">
    <property type="entry name" value="PROTEIN SERAC1"/>
    <property type="match status" value="1"/>
</dbReference>
<feature type="region of interest" description="Disordered" evidence="7">
    <location>
        <begin position="315"/>
        <end position="334"/>
    </location>
</feature>
<feature type="domain" description="DUF7779" evidence="8">
    <location>
        <begin position="687"/>
        <end position="779"/>
    </location>
</feature>
<dbReference type="SUPFAM" id="SSF53474">
    <property type="entry name" value="alpha/beta-Hydrolases"/>
    <property type="match status" value="1"/>
</dbReference>
<evidence type="ECO:0000313" key="10">
    <source>
        <dbReference type="Proteomes" id="UP000091956"/>
    </source>
</evidence>
<dbReference type="InterPro" id="IPR052374">
    <property type="entry name" value="SERAC1"/>
</dbReference>
<dbReference type="SUPFAM" id="SSF52540">
    <property type="entry name" value="P-loop containing nucleoside triphosphate hydrolases"/>
    <property type="match status" value="1"/>
</dbReference>
<dbReference type="GO" id="GO:0005783">
    <property type="term" value="C:endoplasmic reticulum"/>
    <property type="evidence" value="ECO:0007669"/>
    <property type="project" value="UniProtKB-SubCell"/>
</dbReference>
<dbReference type="Proteomes" id="UP000091956">
    <property type="component" value="Unassembled WGS sequence"/>
</dbReference>
<dbReference type="InterPro" id="IPR029058">
    <property type="entry name" value="AB_hydrolase_fold"/>
</dbReference>
<comment type="subcellular location">
    <subcellularLocation>
        <location evidence="2">Endoplasmic reticulum</location>
    </subcellularLocation>
    <subcellularLocation>
        <location evidence="3">Membrane</location>
    </subcellularLocation>
    <subcellularLocation>
        <location evidence="1">Mitochondrion</location>
    </subcellularLocation>
</comment>
<evidence type="ECO:0000256" key="3">
    <source>
        <dbReference type="ARBA" id="ARBA00004370"/>
    </source>
</evidence>
<dbReference type="OrthoDB" id="1658288at2759"/>
<dbReference type="InterPro" id="IPR027417">
    <property type="entry name" value="P-loop_NTPase"/>
</dbReference>
<dbReference type="Gene3D" id="3.40.50.300">
    <property type="entry name" value="P-loop containing nucleotide triphosphate hydrolases"/>
    <property type="match status" value="1"/>
</dbReference>
<evidence type="ECO:0000256" key="7">
    <source>
        <dbReference type="SAM" id="MobiDB-lite"/>
    </source>
</evidence>
<dbReference type="GeneID" id="28836734"/>
<sequence length="790" mass="88630">MTDIEQAFLPPCIVFVHGLMGNPRTTWTGISPPPSAESEHKRSLWQKITQKKSPTTWESQPQPVFWPKEFLPRDVPHARIITYGYDAKVVELFQSVSQNSLYAISRDILNDLQISREDSAETSRPILWIAHSLGGIALSQSHALQQKQPHLFGIYSSTIGIIYLGTPHRGSGGATLGLVAASAASCFLQSPNKHLLRSLESSSAELERISDVFSLLPKKVDKTIQEYSFQEDRGMASALPLIGGKVVPDSSSRLDDGVGSTSNIAANHRDMCKFVSSTSRDYLRVISVIKRFSKSTVSDSSSLAADIAPALSQPNIQPEGQYIRASSRDSHRRRESLQFQRRSASSFNASDDGISITSVGINEAQSSSLMIPRHRTSTSSHKQEKHFFELPLLDNPHFTGREQHLQQLQSVFPIEDQAANNPPRRQRSSKDLRRAILMGLGGCGKTEIALKYARLHRNDYTAVIWVDGTSPKTLASSFNRISSIFPRALKGELQQRSNFQFSPRNSTTDLPATLHGGKLFDITKWLRDSHDYSWLVIIDNMDDPDMIDVVEQLIANWHHGHVIITSRNREASRLGTAIQVTEMELSEATELLLLSIRQTCQDETTKELANKLATRLGNLPLAIDQAAAYINYQQMSMDEYLLLLDEEQAYLLGHSSRNRYHKTTQLEDGQYDTVLTTWEISFRHIRKTHLHASLLLQLFAFMNPEEISEVIFSDMAKRSPWDTYGLNGELISMDPADYGLDVELMEVLMSHIKLREAIGRLLSFSLIRRKAQTKTLSIHPCTLGIVENGE</sequence>
<dbReference type="InterPro" id="IPR056681">
    <property type="entry name" value="DUF7779"/>
</dbReference>